<dbReference type="InterPro" id="IPR058544">
    <property type="entry name" value="ETR1_N"/>
</dbReference>
<evidence type="ECO:0000256" key="4">
    <source>
        <dbReference type="ARBA" id="ARBA00022777"/>
    </source>
</evidence>
<protein>
    <recommendedName>
        <fullName evidence="2">histidine kinase</fullName>
        <ecNumber evidence="2">2.7.13.3</ecNumber>
    </recommendedName>
</protein>
<evidence type="ECO:0000259" key="9">
    <source>
        <dbReference type="PROSITE" id="PS50113"/>
    </source>
</evidence>
<dbReference type="PRINTS" id="PR00344">
    <property type="entry name" value="BCTRLSENSOR"/>
</dbReference>
<reference evidence="10" key="1">
    <citation type="journal article" date="2020" name="mSystems">
        <title>Genome- and Community-Level Interaction Insights into Carbon Utilization and Element Cycling Functions of Hydrothermarchaeota in Hydrothermal Sediment.</title>
        <authorList>
            <person name="Zhou Z."/>
            <person name="Liu Y."/>
            <person name="Xu W."/>
            <person name="Pan J."/>
            <person name="Luo Z.H."/>
            <person name="Li M."/>
        </authorList>
    </citation>
    <scope>NUCLEOTIDE SEQUENCE [LARGE SCALE GENOMIC DNA]</scope>
    <source>
        <strain evidence="10">SpSt-402</strain>
    </source>
</reference>
<dbReference type="InterPro" id="IPR003594">
    <property type="entry name" value="HATPase_dom"/>
</dbReference>
<comment type="catalytic activity">
    <reaction evidence="1">
        <text>ATP + protein L-histidine = ADP + protein N-phospho-L-histidine.</text>
        <dbReference type="EC" id="2.7.13.3"/>
    </reaction>
</comment>
<dbReference type="InterPro" id="IPR036097">
    <property type="entry name" value="HisK_dim/P_sf"/>
</dbReference>
<feature type="transmembrane region" description="Helical" evidence="7">
    <location>
        <begin position="91"/>
        <end position="115"/>
    </location>
</feature>
<comment type="caution">
    <text evidence="10">The sequence shown here is derived from an EMBL/GenBank/DDBJ whole genome shotgun (WGS) entry which is preliminary data.</text>
</comment>
<dbReference type="InterPro" id="IPR013656">
    <property type="entry name" value="PAS_4"/>
</dbReference>
<evidence type="ECO:0000256" key="3">
    <source>
        <dbReference type="ARBA" id="ARBA00022553"/>
    </source>
</evidence>
<keyword evidence="6" id="KW-0175">Coiled coil</keyword>
<keyword evidence="7" id="KW-1133">Transmembrane helix</keyword>
<feature type="domain" description="Histidine kinase" evidence="8">
    <location>
        <begin position="312"/>
        <end position="571"/>
    </location>
</feature>
<feature type="transmembrane region" description="Helical" evidence="7">
    <location>
        <begin position="58"/>
        <end position="79"/>
    </location>
</feature>
<dbReference type="PROSITE" id="PS50109">
    <property type="entry name" value="HIS_KIN"/>
    <property type="match status" value="1"/>
</dbReference>
<feature type="coiled-coil region" evidence="6">
    <location>
        <begin position="269"/>
        <end position="303"/>
    </location>
</feature>
<evidence type="ECO:0000256" key="2">
    <source>
        <dbReference type="ARBA" id="ARBA00012438"/>
    </source>
</evidence>
<dbReference type="PANTHER" id="PTHR43065">
    <property type="entry name" value="SENSOR HISTIDINE KINASE"/>
    <property type="match status" value="1"/>
</dbReference>
<dbReference type="SMART" id="SM00387">
    <property type="entry name" value="HATPase_c"/>
    <property type="match status" value="1"/>
</dbReference>
<sequence length="585" mass="66434">MLSVLQNLFSESFVPHGHCYLWKPELVWLNVISDFVIFLAYFSIPLQLFYIVKHRKDLPFNCIVILFGSFIVACGAGHLMDVWTLWHPTYWLSSLLKFFTAGISIATAIALLTLIPQILELPSPTQLAAANAKLQAEIQERHEVEMALKQSQKMFQLVIDTFPQRIFWKNRCSQYLGCNKQFAQDACLQSTQEIVGRDDFSLPWKEVAQHYQDDDYKIMATRIAKLNTEEYREQDNGGPTWIRVNMIPLEDEAGGVIGLLGSYEDITESKLAEIKLRQAKETAEAALANFQKAQNQLIQSEKMSSLGQLVAGVAHEINNPVNFIYGNLNHIKSYTHELLNLVKLYQQHYPQPIEVIQNRIEEIDLDFLSLDLPKVVSSMQIGSDRIRQIVLSLRNFSRLDQAEMKSVDIHEGIENTLLILQHRLKGTNNRPDIKVIKEYGDLPMVECYAGQLNQVFMNILSNALDALEEIENQSTITNEQCSIPATIWLQTRQVNPYFILISIKDNGPGIPESVRSRFFDPFFTTKPVGKGTGLGLSISYQIVVEHHGGSLNCISELGKGTEFQIQIPIQPQVAIKDKQHMPAFI</sequence>
<dbReference type="InterPro" id="IPR036890">
    <property type="entry name" value="HATPase_C_sf"/>
</dbReference>
<gene>
    <name evidence="10" type="ORF">ENR47_07505</name>
</gene>
<keyword evidence="4 10" id="KW-0418">Kinase</keyword>
<evidence type="ECO:0000256" key="6">
    <source>
        <dbReference type="SAM" id="Coils"/>
    </source>
</evidence>
<dbReference type="AlphaFoldDB" id="A0A832M2F2"/>
<dbReference type="GO" id="GO:0000155">
    <property type="term" value="F:phosphorelay sensor kinase activity"/>
    <property type="evidence" value="ECO:0007669"/>
    <property type="project" value="InterPro"/>
</dbReference>
<keyword evidence="7" id="KW-0812">Transmembrane</keyword>
<evidence type="ECO:0000313" key="10">
    <source>
        <dbReference type="EMBL" id="HGW94113.1"/>
    </source>
</evidence>
<feature type="domain" description="PAC" evidence="9">
    <location>
        <begin position="226"/>
        <end position="278"/>
    </location>
</feature>
<keyword evidence="5" id="KW-0902">Two-component regulatory system</keyword>
<dbReference type="EMBL" id="DSRD01000482">
    <property type="protein sequence ID" value="HGW94113.1"/>
    <property type="molecule type" value="Genomic_DNA"/>
</dbReference>
<dbReference type="PANTHER" id="PTHR43065:SF50">
    <property type="entry name" value="HISTIDINE KINASE"/>
    <property type="match status" value="1"/>
</dbReference>
<name>A0A832M2F2_9CYAN</name>
<dbReference type="InterPro" id="IPR005467">
    <property type="entry name" value="His_kinase_dom"/>
</dbReference>
<dbReference type="InterPro" id="IPR000014">
    <property type="entry name" value="PAS"/>
</dbReference>
<dbReference type="SUPFAM" id="SSF55785">
    <property type="entry name" value="PYP-like sensor domain (PAS domain)"/>
    <property type="match status" value="1"/>
</dbReference>
<evidence type="ECO:0000256" key="1">
    <source>
        <dbReference type="ARBA" id="ARBA00000085"/>
    </source>
</evidence>
<dbReference type="InterPro" id="IPR035965">
    <property type="entry name" value="PAS-like_dom_sf"/>
</dbReference>
<dbReference type="Pfam" id="PF02518">
    <property type="entry name" value="HATPase_c"/>
    <property type="match status" value="1"/>
</dbReference>
<keyword evidence="7" id="KW-0472">Membrane</keyword>
<dbReference type="InterPro" id="IPR004358">
    <property type="entry name" value="Sig_transdc_His_kin-like_C"/>
</dbReference>
<dbReference type="NCBIfam" id="TIGR00229">
    <property type="entry name" value="sensory_box"/>
    <property type="match status" value="1"/>
</dbReference>
<dbReference type="PROSITE" id="PS50113">
    <property type="entry name" value="PAC"/>
    <property type="match status" value="1"/>
</dbReference>
<proteinExistence type="predicted"/>
<dbReference type="Gene3D" id="1.10.287.130">
    <property type="match status" value="1"/>
</dbReference>
<dbReference type="CDD" id="cd00082">
    <property type="entry name" value="HisKA"/>
    <property type="match status" value="1"/>
</dbReference>
<dbReference type="Gene3D" id="3.30.450.20">
    <property type="entry name" value="PAS domain"/>
    <property type="match status" value="1"/>
</dbReference>
<evidence type="ECO:0000259" key="8">
    <source>
        <dbReference type="PROSITE" id="PS50109"/>
    </source>
</evidence>
<evidence type="ECO:0000256" key="7">
    <source>
        <dbReference type="SAM" id="Phobius"/>
    </source>
</evidence>
<dbReference type="EC" id="2.7.13.3" evidence="2"/>
<dbReference type="Gene3D" id="3.30.565.10">
    <property type="entry name" value="Histidine kinase-like ATPase, C-terminal domain"/>
    <property type="match status" value="1"/>
</dbReference>
<feature type="transmembrane region" description="Helical" evidence="7">
    <location>
        <begin position="27"/>
        <end position="51"/>
    </location>
</feature>
<dbReference type="InterPro" id="IPR003661">
    <property type="entry name" value="HisK_dim/P_dom"/>
</dbReference>
<dbReference type="SUPFAM" id="SSF47384">
    <property type="entry name" value="Homodimeric domain of signal transducing histidine kinase"/>
    <property type="match status" value="1"/>
</dbReference>
<keyword evidence="4 10" id="KW-0808">Transferase</keyword>
<dbReference type="Pfam" id="PF25487">
    <property type="entry name" value="ETR1_N"/>
    <property type="match status" value="1"/>
</dbReference>
<dbReference type="SUPFAM" id="SSF55874">
    <property type="entry name" value="ATPase domain of HSP90 chaperone/DNA topoisomerase II/histidine kinase"/>
    <property type="match status" value="1"/>
</dbReference>
<organism evidence="10">
    <name type="scientific">Oscillatoriales cyanobacterium SpSt-402</name>
    <dbReference type="NCBI Taxonomy" id="2282168"/>
    <lineage>
        <taxon>Bacteria</taxon>
        <taxon>Bacillati</taxon>
        <taxon>Cyanobacteriota</taxon>
        <taxon>Cyanophyceae</taxon>
        <taxon>Oscillatoriophycideae</taxon>
        <taxon>Oscillatoriales</taxon>
    </lineage>
</organism>
<accession>A0A832M2F2</accession>
<keyword evidence="3" id="KW-0597">Phosphoprotein</keyword>
<dbReference type="InterPro" id="IPR000700">
    <property type="entry name" value="PAS-assoc_C"/>
</dbReference>
<dbReference type="Pfam" id="PF08448">
    <property type="entry name" value="PAS_4"/>
    <property type="match status" value="1"/>
</dbReference>
<evidence type="ECO:0000256" key="5">
    <source>
        <dbReference type="ARBA" id="ARBA00023012"/>
    </source>
</evidence>